<reference evidence="2" key="1">
    <citation type="submission" date="2023-03" db="EMBL/GenBank/DDBJ databases">
        <title>Borrelidin-producing and root-colonizing Streptomyces rochei is a potent biopesticide for soil-borne oomycete-caused plant diseases.</title>
        <authorList>
            <person name="Zhou D."/>
            <person name="Wang X."/>
            <person name="Navarro-Munoz J.C."/>
            <person name="Li W."/>
            <person name="Li J."/>
            <person name="Jiu M."/>
            <person name="Deng S."/>
            <person name="Ye Y."/>
            <person name="Daly P."/>
            <person name="Wei L."/>
        </authorList>
    </citation>
    <scope>NUCLEOTIDE SEQUENCE</scope>
    <source>
        <strain evidence="2">JK1</strain>
    </source>
</reference>
<name>A0AAX3ZQK0_STRRO</name>
<accession>A0AAX3ZQK0</accession>
<feature type="region of interest" description="Disordered" evidence="1">
    <location>
        <begin position="1"/>
        <end position="20"/>
    </location>
</feature>
<dbReference type="EMBL" id="CP121271">
    <property type="protein sequence ID" value="WMC89048.1"/>
    <property type="molecule type" value="Genomic_DNA"/>
</dbReference>
<evidence type="ECO:0000313" key="3">
    <source>
        <dbReference type="Proteomes" id="UP001231701"/>
    </source>
</evidence>
<sequence>MSEESVSQQGGAGARPQGLLQQMEELMAALNADLSALDADLQSAGGAGRPNDEERPDS</sequence>
<evidence type="ECO:0000256" key="1">
    <source>
        <dbReference type="SAM" id="MobiDB-lite"/>
    </source>
</evidence>
<dbReference type="RefSeq" id="WP_167546123.1">
    <property type="nucleotide sequence ID" value="NZ_CP121271.1"/>
</dbReference>
<organism evidence="2 3">
    <name type="scientific">Streptomyces rochei</name>
    <name type="common">Streptomyces parvullus</name>
    <dbReference type="NCBI Taxonomy" id="1928"/>
    <lineage>
        <taxon>Bacteria</taxon>
        <taxon>Bacillati</taxon>
        <taxon>Actinomycetota</taxon>
        <taxon>Actinomycetes</taxon>
        <taxon>Kitasatosporales</taxon>
        <taxon>Streptomycetaceae</taxon>
        <taxon>Streptomyces</taxon>
        <taxon>Streptomyces rochei group</taxon>
    </lineage>
</organism>
<dbReference type="AlphaFoldDB" id="A0AAX3ZQK0"/>
<dbReference type="Proteomes" id="UP001231701">
    <property type="component" value="Chromosome"/>
</dbReference>
<gene>
    <name evidence="2" type="ORF">P7W03_27170</name>
</gene>
<dbReference type="GeneID" id="90945792"/>
<evidence type="ECO:0000313" key="2">
    <source>
        <dbReference type="EMBL" id="WMC89048.1"/>
    </source>
</evidence>
<protein>
    <submittedName>
        <fullName evidence="2">Uncharacterized protein</fullName>
    </submittedName>
</protein>
<proteinExistence type="predicted"/>